<comment type="caution">
    <text evidence="3">The sequence shown here is derived from an EMBL/GenBank/DDBJ whole genome shotgun (WGS) entry which is preliminary data.</text>
</comment>
<gene>
    <name evidence="3" type="ORF">MAGR_36170</name>
</gene>
<evidence type="ECO:0000313" key="3">
    <source>
        <dbReference type="EMBL" id="GFG52176.1"/>
    </source>
</evidence>
<feature type="region of interest" description="Disordered" evidence="1">
    <location>
        <begin position="127"/>
        <end position="176"/>
    </location>
</feature>
<name>A0A7I9W4N3_MYCAG</name>
<sequence length="207" mass="21711">MRCGRVCFVNRMPAPARANDAPTCFWSIIGLVGMTTCGTPNDNARIAVLCPPWPTTSDAVASTSSWSSQACRQAFGGTRRPVASMPGPTVTVTSTASGASASRMFCSIRRCPAKAFVLRLTRTRGTAAGVAARRRRTGPGSGPRPPGRSSPSSPAGALHGWVESPSRREGFEWQPGSADTVADTVMAEDMNVGAAGLQRTGDGQLRW</sequence>
<dbReference type="Proteomes" id="UP000465302">
    <property type="component" value="Unassembled WGS sequence"/>
</dbReference>
<evidence type="ECO:0000313" key="4">
    <source>
        <dbReference type="Proteomes" id="UP000465302"/>
    </source>
</evidence>
<reference evidence="3 4" key="1">
    <citation type="journal article" date="2019" name="Emerg. Microbes Infect.">
        <title>Comprehensive subspecies identification of 175 nontuberculous mycobacteria species based on 7547 genomic profiles.</title>
        <authorList>
            <person name="Matsumoto Y."/>
            <person name="Kinjo T."/>
            <person name="Motooka D."/>
            <person name="Nabeya D."/>
            <person name="Jung N."/>
            <person name="Uechi K."/>
            <person name="Horii T."/>
            <person name="Iida T."/>
            <person name="Fujita J."/>
            <person name="Nakamura S."/>
        </authorList>
    </citation>
    <scope>NUCLEOTIDE SEQUENCE [LARGE SCALE GENOMIC DNA]</scope>
    <source>
        <strain evidence="3 4">JCM 6377</strain>
    </source>
</reference>
<dbReference type="EMBL" id="BLKS01000001">
    <property type="protein sequence ID" value="GFG52176.1"/>
    <property type="molecule type" value="Genomic_DNA"/>
</dbReference>
<organism evidence="3 4">
    <name type="scientific">Mycolicibacterium agri</name>
    <name type="common">Mycobacterium agri</name>
    <dbReference type="NCBI Taxonomy" id="36811"/>
    <lineage>
        <taxon>Bacteria</taxon>
        <taxon>Bacillati</taxon>
        <taxon>Actinomycetota</taxon>
        <taxon>Actinomycetes</taxon>
        <taxon>Mycobacteriales</taxon>
        <taxon>Mycobacteriaceae</taxon>
        <taxon>Mycolicibacterium</taxon>
    </lineage>
</organism>
<proteinExistence type="predicted"/>
<accession>A0A7I9W4N3</accession>
<keyword evidence="2" id="KW-0732">Signal</keyword>
<feature type="signal peptide" evidence="2">
    <location>
        <begin position="1"/>
        <end position="18"/>
    </location>
</feature>
<dbReference type="AlphaFoldDB" id="A0A7I9W4N3"/>
<evidence type="ECO:0000256" key="1">
    <source>
        <dbReference type="SAM" id="MobiDB-lite"/>
    </source>
</evidence>
<evidence type="ECO:0000256" key="2">
    <source>
        <dbReference type="SAM" id="SignalP"/>
    </source>
</evidence>
<feature type="chain" id="PRO_5029881847" evidence="2">
    <location>
        <begin position="19"/>
        <end position="207"/>
    </location>
</feature>
<protein>
    <submittedName>
        <fullName evidence="3">Uncharacterized protein</fullName>
    </submittedName>
</protein>